<keyword evidence="1" id="KW-1133">Transmembrane helix</keyword>
<dbReference type="InterPro" id="IPR023346">
    <property type="entry name" value="Lysozyme-like_dom_sf"/>
</dbReference>
<dbReference type="eggNOG" id="COG4678">
    <property type="taxonomic scope" value="Bacteria"/>
</dbReference>
<dbReference type="SUPFAM" id="SSF53955">
    <property type="entry name" value="Lysozyme-like"/>
    <property type="match status" value="1"/>
</dbReference>
<name>F2J5L7_POLGS</name>
<dbReference type="Gene3D" id="1.10.530.10">
    <property type="match status" value="1"/>
</dbReference>
<gene>
    <name evidence="2" type="ordered locus">SL003B_1673</name>
</gene>
<feature type="transmembrane region" description="Helical" evidence="1">
    <location>
        <begin position="214"/>
        <end position="234"/>
    </location>
</feature>
<dbReference type="EMBL" id="CP002568">
    <property type="protein sequence ID" value="ADZ70101.1"/>
    <property type="molecule type" value="Genomic_DNA"/>
</dbReference>
<dbReference type="KEGG" id="pgv:SL003B_1673"/>
<reference evidence="2 3" key="1">
    <citation type="journal article" date="2011" name="J. Bacteriol.">
        <title>Complete genome sequence of Polymorphum gilvum SL003B-26A1T, a crude oil-degrading bacterium from oil-polluted saline soil.</title>
        <authorList>
            <person name="Li S.G."/>
            <person name="Tang Y.Q."/>
            <person name="Nie Y."/>
            <person name="Cai M."/>
            <person name="Wu X.L."/>
        </authorList>
    </citation>
    <scope>NUCLEOTIDE SEQUENCE [LARGE SCALE GENOMIC DNA]</scope>
    <source>
        <strain evidence="3">LMG 25793 / CGMCC 1.9160 / SL003B-26A1</strain>
    </source>
</reference>
<protein>
    <submittedName>
        <fullName evidence="2">Putative transmembrane protein</fullName>
    </submittedName>
</protein>
<dbReference type="HOGENOM" id="CLU_1106352_0_0_5"/>
<organism evidence="2 3">
    <name type="scientific">Polymorphum gilvum (strain LMG 25793 / CGMCC 1.9160 / SL003B-26A1)</name>
    <dbReference type="NCBI Taxonomy" id="991905"/>
    <lineage>
        <taxon>Bacteria</taxon>
        <taxon>Pseudomonadati</taxon>
        <taxon>Pseudomonadota</taxon>
        <taxon>Alphaproteobacteria</taxon>
        <taxon>Rhodobacterales</taxon>
        <taxon>Paracoccaceae</taxon>
        <taxon>Polymorphum</taxon>
    </lineage>
</organism>
<dbReference type="Proteomes" id="UP000008130">
    <property type="component" value="Chromosome"/>
</dbReference>
<keyword evidence="3" id="KW-1185">Reference proteome</keyword>
<keyword evidence="1" id="KW-0472">Membrane</keyword>
<dbReference type="RefSeq" id="WP_013652418.1">
    <property type="nucleotide sequence ID" value="NC_015259.1"/>
</dbReference>
<proteinExistence type="predicted"/>
<evidence type="ECO:0000256" key="1">
    <source>
        <dbReference type="SAM" id="Phobius"/>
    </source>
</evidence>
<evidence type="ECO:0000313" key="3">
    <source>
        <dbReference type="Proteomes" id="UP000008130"/>
    </source>
</evidence>
<dbReference type="AlphaFoldDB" id="F2J5L7"/>
<evidence type="ECO:0000313" key="2">
    <source>
        <dbReference type="EMBL" id="ADZ70101.1"/>
    </source>
</evidence>
<dbReference type="PATRIC" id="fig|991905.3.peg.1717"/>
<dbReference type="STRING" id="991905.SL003B_1673"/>
<accession>F2J5L7</accession>
<keyword evidence="1 2" id="KW-0812">Transmembrane</keyword>
<sequence length="251" mass="26852">MTDPFYIYRPLLDLIGRSEGTDRGRGYNETLGYGAFSGGDHDLVAMTLDQIDELQTAMLAHPKNSLNSSALGRYQIVRTTLRKIRKQLKLSGLELYSAEMQDRLGCYLLGVRGIDRWLGGVISRDALMDALAKEWASLPTSKGVGHYSGQRASVSTAAVFLALEEVQRRRGLHTGAPVTAKPPQSASGKDAAAAGAAAAAGTCAAAVTETDNTLVLLLAGTLAMAGVLAVYLAWRHRTVIRAFLKSMGDKL</sequence>